<dbReference type="Gene3D" id="3.90.920.10">
    <property type="entry name" value="DNA primase, PRIM domain"/>
    <property type="match status" value="1"/>
</dbReference>
<accession>A0ABP6LA74</accession>
<evidence type="ECO:0000313" key="3">
    <source>
        <dbReference type="EMBL" id="GAA3037296.1"/>
    </source>
</evidence>
<feature type="compositionally biased region" description="Pro residues" evidence="1">
    <location>
        <begin position="334"/>
        <end position="349"/>
    </location>
</feature>
<reference evidence="4" key="1">
    <citation type="journal article" date="2019" name="Int. J. Syst. Evol. Microbiol.">
        <title>The Global Catalogue of Microorganisms (GCM) 10K type strain sequencing project: providing services to taxonomists for standard genome sequencing and annotation.</title>
        <authorList>
            <consortium name="The Broad Institute Genomics Platform"/>
            <consortium name="The Broad Institute Genome Sequencing Center for Infectious Disease"/>
            <person name="Wu L."/>
            <person name="Ma J."/>
        </authorList>
    </citation>
    <scope>NUCLEOTIDE SEQUENCE [LARGE SCALE GENOMIC DNA]</scope>
    <source>
        <strain evidence="4">JCM 14234</strain>
    </source>
</reference>
<dbReference type="PANTHER" id="PTHR42705">
    <property type="entry name" value="BIFUNCTIONAL NON-HOMOLOGOUS END JOINING PROTEIN LIGD"/>
    <property type="match status" value="1"/>
</dbReference>
<dbReference type="PANTHER" id="PTHR42705:SF3">
    <property type="entry name" value="ATP-DEPENDENT DNA LIGASE"/>
    <property type="match status" value="1"/>
</dbReference>
<dbReference type="EMBL" id="BAAAVS010000023">
    <property type="protein sequence ID" value="GAA3037296.1"/>
    <property type="molecule type" value="Genomic_DNA"/>
</dbReference>
<comment type="caution">
    <text evidence="3">The sequence shown here is derived from an EMBL/GenBank/DDBJ whole genome shotgun (WGS) entry which is preliminary data.</text>
</comment>
<keyword evidence="3" id="KW-0436">Ligase</keyword>
<feature type="domain" description="DNA ligase D polymerase" evidence="2">
    <location>
        <begin position="34"/>
        <end position="305"/>
    </location>
</feature>
<dbReference type="Proteomes" id="UP001501035">
    <property type="component" value="Unassembled WGS sequence"/>
</dbReference>
<dbReference type="InterPro" id="IPR052171">
    <property type="entry name" value="NHEJ_LigD"/>
</dbReference>
<evidence type="ECO:0000259" key="2">
    <source>
        <dbReference type="Pfam" id="PF21686"/>
    </source>
</evidence>
<organism evidence="3 4">
    <name type="scientific">Gordonia defluvii</name>
    <dbReference type="NCBI Taxonomy" id="283718"/>
    <lineage>
        <taxon>Bacteria</taxon>
        <taxon>Bacillati</taxon>
        <taxon>Actinomycetota</taxon>
        <taxon>Actinomycetes</taxon>
        <taxon>Mycobacteriales</taxon>
        <taxon>Gordoniaceae</taxon>
        <taxon>Gordonia</taxon>
    </lineage>
</organism>
<name>A0ABP6LA74_9ACTN</name>
<evidence type="ECO:0000256" key="1">
    <source>
        <dbReference type="SAM" id="MobiDB-lite"/>
    </source>
</evidence>
<dbReference type="InterPro" id="IPR014145">
    <property type="entry name" value="LigD_pol_dom"/>
</dbReference>
<protein>
    <submittedName>
        <fullName evidence="3">Non-homologous end-joining DNA ligase</fullName>
    </submittedName>
</protein>
<dbReference type="Pfam" id="PF21686">
    <property type="entry name" value="LigD_Prim-Pol"/>
    <property type="match status" value="1"/>
</dbReference>
<gene>
    <name evidence="3" type="primary">ligD_2</name>
    <name evidence="3" type="ORF">GCM10010528_17410</name>
</gene>
<feature type="region of interest" description="Disordered" evidence="1">
    <location>
        <begin position="329"/>
        <end position="369"/>
    </location>
</feature>
<evidence type="ECO:0000313" key="4">
    <source>
        <dbReference type="Proteomes" id="UP001501035"/>
    </source>
</evidence>
<dbReference type="GO" id="GO:0016874">
    <property type="term" value="F:ligase activity"/>
    <property type="evidence" value="ECO:0007669"/>
    <property type="project" value="UniProtKB-KW"/>
</dbReference>
<sequence length="369" mass="40729">MSSPATEVDVDGVAVRLTSPDKVFFPDLGGGGRKLAMFDYYVRMAGTSAEPGPLLRALHRRPTFLQRFPDGITGDEVYQKHLPKKHPDYLHATLIEFPSQRTGHALCPTVPADIAWAAQMGTVTFHSWPTVDDGTEDPNNHPDQLRIDLDPPPVSGADSSSAARAFDVVRGVALDVVEPVLRELGLPGFVKTSGSRGVHVFIPIVPQWDFIATRRAVIALGLEMERRAPDRITMSWWKEERGDRVFIDYNQNARDRSMASAYSVRRSVNAQVSTPVTWDELADVDPTALTMATVGDLVAERGDPWVDMAAAAVGIEPLLEMVARDDADGLGDLPYPPNFPKMPGEPPRVQPSRKVPENWDRWGHRRTKG</sequence>
<keyword evidence="4" id="KW-1185">Reference proteome</keyword>
<proteinExistence type="predicted"/>
<dbReference type="RefSeq" id="WP_290714133.1">
    <property type="nucleotide sequence ID" value="NZ_BAAAVS010000023.1"/>
</dbReference>